<dbReference type="EMBL" id="WIXE01001303">
    <property type="protein sequence ID" value="KAK5985824.1"/>
    <property type="molecule type" value="Genomic_DNA"/>
</dbReference>
<keyword evidence="1" id="KW-0732">Signal</keyword>
<evidence type="ECO:0000313" key="3">
    <source>
        <dbReference type="Proteomes" id="UP001331761"/>
    </source>
</evidence>
<evidence type="ECO:0000313" key="2">
    <source>
        <dbReference type="EMBL" id="KAK5985824.1"/>
    </source>
</evidence>
<name>A0AAN8FZJ0_TRICO</name>
<sequence length="71" mass="8239">MIILSTDGHMKDPDMRILLVCLALLLSVCAFPSEIQTRLRKSHPQDVNIQPFIRFRKASYNSWIDPLIAYH</sequence>
<reference evidence="2 3" key="1">
    <citation type="submission" date="2019-10" db="EMBL/GenBank/DDBJ databases">
        <title>Assembly and Annotation for the nematode Trichostrongylus colubriformis.</title>
        <authorList>
            <person name="Martin J."/>
        </authorList>
    </citation>
    <scope>NUCLEOTIDE SEQUENCE [LARGE SCALE GENOMIC DNA]</scope>
    <source>
        <strain evidence="2">G859</strain>
        <tissue evidence="2">Whole worm</tissue>
    </source>
</reference>
<protein>
    <submittedName>
        <fullName evidence="2">Uncharacterized protein</fullName>
    </submittedName>
</protein>
<comment type="caution">
    <text evidence="2">The sequence shown here is derived from an EMBL/GenBank/DDBJ whole genome shotgun (WGS) entry which is preliminary data.</text>
</comment>
<organism evidence="2 3">
    <name type="scientific">Trichostrongylus colubriformis</name>
    <name type="common">Black scour worm</name>
    <dbReference type="NCBI Taxonomy" id="6319"/>
    <lineage>
        <taxon>Eukaryota</taxon>
        <taxon>Metazoa</taxon>
        <taxon>Ecdysozoa</taxon>
        <taxon>Nematoda</taxon>
        <taxon>Chromadorea</taxon>
        <taxon>Rhabditida</taxon>
        <taxon>Rhabditina</taxon>
        <taxon>Rhabditomorpha</taxon>
        <taxon>Strongyloidea</taxon>
        <taxon>Trichostrongylidae</taxon>
        <taxon>Trichostrongylus</taxon>
    </lineage>
</organism>
<feature type="signal peptide" evidence="1">
    <location>
        <begin position="1"/>
        <end position="30"/>
    </location>
</feature>
<keyword evidence="3" id="KW-1185">Reference proteome</keyword>
<proteinExistence type="predicted"/>
<evidence type="ECO:0000256" key="1">
    <source>
        <dbReference type="SAM" id="SignalP"/>
    </source>
</evidence>
<accession>A0AAN8FZJ0</accession>
<dbReference type="Proteomes" id="UP001331761">
    <property type="component" value="Unassembled WGS sequence"/>
</dbReference>
<gene>
    <name evidence="2" type="ORF">GCK32_007905</name>
</gene>
<feature type="chain" id="PRO_5042936621" evidence="1">
    <location>
        <begin position="31"/>
        <end position="71"/>
    </location>
</feature>
<dbReference type="AlphaFoldDB" id="A0AAN8FZJ0"/>